<dbReference type="GO" id="GO:0016020">
    <property type="term" value="C:membrane"/>
    <property type="evidence" value="ECO:0007669"/>
    <property type="project" value="UniProtKB-SubCell"/>
</dbReference>
<name>A0A6I9QNZ3_ELAGV</name>
<dbReference type="RefSeq" id="XP_073115904.1">
    <property type="nucleotide sequence ID" value="XM_073259803.1"/>
</dbReference>
<dbReference type="OrthoDB" id="191334at2759"/>
<keyword evidence="2" id="KW-0328">Glycosyltransferase</keyword>
<dbReference type="PANTHER" id="PTHR31042">
    <property type="entry name" value="CORE-2/I-BRANCHING BETA-1,6-N-ACETYLGLUCOSAMINYLTRANSFERASE FAMILY PROTEIN-RELATED"/>
    <property type="match status" value="1"/>
</dbReference>
<evidence type="ECO:0000256" key="6">
    <source>
        <dbReference type="SAM" id="Phobius"/>
    </source>
</evidence>
<dbReference type="GO" id="GO:0016757">
    <property type="term" value="F:glycosyltransferase activity"/>
    <property type="evidence" value="ECO:0007669"/>
    <property type="project" value="UniProtKB-KW"/>
</dbReference>
<dbReference type="RefSeq" id="XP_073115903.1">
    <property type="nucleotide sequence ID" value="XM_073259802.1"/>
</dbReference>
<keyword evidence="6" id="KW-0812">Transmembrane</keyword>
<dbReference type="PANTHER" id="PTHR31042:SF3">
    <property type="entry name" value="OS08G0110400 PROTEIN"/>
    <property type="match status" value="1"/>
</dbReference>
<dbReference type="RefSeq" id="XP_029118414.1">
    <property type="nucleotide sequence ID" value="XM_029262581.1"/>
</dbReference>
<evidence type="ECO:0000313" key="7">
    <source>
        <dbReference type="Proteomes" id="UP000504607"/>
    </source>
</evidence>
<evidence type="ECO:0000313" key="9">
    <source>
        <dbReference type="RefSeq" id="XP_029118414.1"/>
    </source>
</evidence>
<dbReference type="RefSeq" id="XP_010912680.1">
    <property type="nucleotide sequence ID" value="XM_010914378.3"/>
</dbReference>
<protein>
    <submittedName>
        <fullName evidence="8 9">Glycosyltransferase BC10</fullName>
    </submittedName>
</protein>
<keyword evidence="5" id="KW-0325">Glycoprotein</keyword>
<dbReference type="KEGG" id="egu:105038537"/>
<proteinExistence type="predicted"/>
<dbReference type="InterPro" id="IPR044174">
    <property type="entry name" value="BC10-like"/>
</dbReference>
<dbReference type="AlphaFoldDB" id="A0A6I9QNZ3"/>
<dbReference type="Proteomes" id="UP000504607">
    <property type="component" value="Chromosome 2"/>
</dbReference>
<dbReference type="Pfam" id="PF02485">
    <property type="entry name" value="Branch"/>
    <property type="match status" value="1"/>
</dbReference>
<keyword evidence="6" id="KW-1133">Transmembrane helix</keyword>
<evidence type="ECO:0000256" key="3">
    <source>
        <dbReference type="ARBA" id="ARBA00022679"/>
    </source>
</evidence>
<keyword evidence="7" id="KW-1185">Reference proteome</keyword>
<organism evidence="7 8">
    <name type="scientific">Elaeis guineensis var. tenera</name>
    <name type="common">Oil palm</name>
    <dbReference type="NCBI Taxonomy" id="51953"/>
    <lineage>
        <taxon>Eukaryota</taxon>
        <taxon>Viridiplantae</taxon>
        <taxon>Streptophyta</taxon>
        <taxon>Embryophyta</taxon>
        <taxon>Tracheophyta</taxon>
        <taxon>Spermatophyta</taxon>
        <taxon>Magnoliopsida</taxon>
        <taxon>Liliopsida</taxon>
        <taxon>Arecaceae</taxon>
        <taxon>Arecoideae</taxon>
        <taxon>Cocoseae</taxon>
        <taxon>Elaeidinae</taxon>
        <taxon>Elaeis</taxon>
    </lineage>
</organism>
<comment type="subcellular location">
    <subcellularLocation>
        <location evidence="1">Membrane</location>
        <topology evidence="1">Single-pass type II membrane protein</topology>
    </subcellularLocation>
</comment>
<evidence type="ECO:0000256" key="2">
    <source>
        <dbReference type="ARBA" id="ARBA00022676"/>
    </source>
</evidence>
<evidence type="ECO:0000256" key="1">
    <source>
        <dbReference type="ARBA" id="ARBA00004606"/>
    </source>
</evidence>
<feature type="transmembrane region" description="Helical" evidence="6">
    <location>
        <begin position="27"/>
        <end position="49"/>
    </location>
</feature>
<evidence type="ECO:0000313" key="8">
    <source>
        <dbReference type="RefSeq" id="XP_010912680.1"/>
    </source>
</evidence>
<dbReference type="InterPro" id="IPR003406">
    <property type="entry name" value="Glyco_trans_14"/>
</dbReference>
<evidence type="ECO:0000256" key="5">
    <source>
        <dbReference type="ARBA" id="ARBA00023180"/>
    </source>
</evidence>
<keyword evidence="4 6" id="KW-0472">Membrane</keyword>
<dbReference type="GeneID" id="105038537"/>
<accession>A0A6I9QNZ3</accession>
<evidence type="ECO:0000256" key="4">
    <source>
        <dbReference type="ARBA" id="ARBA00023136"/>
    </source>
</evidence>
<keyword evidence="3" id="KW-0808">Transferase</keyword>
<gene>
    <name evidence="8 9" type="primary">LOC105038537</name>
</gene>
<sequence>MKPRREGDEEEEELWANSPKKDSLLRLIKIVTGVVVFMAGTVLGLSWGVRFHRHISQTDIFFPTELYTKDCGKVNLKLKNFIEPCHLMHGMTDKELFWRASLVSKIKEHPFNRVPKVAFMFMTEGPLPFFPLWDKFFKGHQGLFTVYVHTYPGYTLKVPETSFFYDRQIPSEKTKWGSISLVDARKRLLANALLDLSNERFVLLSESCIPVFNFPTVYNYLIDSAYSFVQSYDENPIQGQGYYDSHMAPEINHSQWRKGTPWFEVQRSLAVNIVADNKYYSIFRKYCKTTCHSDDSYIPTYLNMLDGILNANRTVIWADWSMRGSHPATYGHEDITEGIIQSIRNNGTICRYNSKPSSVCFLFAMKFSPDALEPLLNLTSTVMKF</sequence>
<reference evidence="8 9" key="1">
    <citation type="submission" date="2025-04" db="UniProtKB">
        <authorList>
            <consortium name="RefSeq"/>
        </authorList>
    </citation>
    <scope>IDENTIFICATION</scope>
</reference>